<sequence length="105" mass="12243">MSSRWTTGLEPAMPMLTPCPWCPCPPDGCRYCEKREAQEKELCVGEKRGPTHDGDWPACREAQVIVSPEWRTQQEQDADLKPVLRWEESGQKPQWNEVRWVFTCH</sequence>
<keyword evidence="2" id="KW-1185">Reference proteome</keyword>
<proteinExistence type="predicted"/>
<accession>A0ACB8VA26</accession>
<protein>
    <submittedName>
        <fullName evidence="1">Uncharacterized protein</fullName>
    </submittedName>
</protein>
<evidence type="ECO:0000313" key="2">
    <source>
        <dbReference type="Proteomes" id="UP000831701"/>
    </source>
</evidence>
<dbReference type="EMBL" id="CM041553">
    <property type="protein sequence ID" value="KAI3352351.1"/>
    <property type="molecule type" value="Genomic_DNA"/>
</dbReference>
<dbReference type="Proteomes" id="UP000831701">
    <property type="component" value="Chromosome 23"/>
</dbReference>
<gene>
    <name evidence="1" type="ORF">L3Q82_005306</name>
</gene>
<name>A0ACB8VA26_9TELE</name>
<comment type="caution">
    <text evidence="1">The sequence shown here is derived from an EMBL/GenBank/DDBJ whole genome shotgun (WGS) entry which is preliminary data.</text>
</comment>
<evidence type="ECO:0000313" key="1">
    <source>
        <dbReference type="EMBL" id="KAI3352351.1"/>
    </source>
</evidence>
<organism evidence="1 2">
    <name type="scientific">Scortum barcoo</name>
    <name type="common">barcoo grunter</name>
    <dbReference type="NCBI Taxonomy" id="214431"/>
    <lineage>
        <taxon>Eukaryota</taxon>
        <taxon>Metazoa</taxon>
        <taxon>Chordata</taxon>
        <taxon>Craniata</taxon>
        <taxon>Vertebrata</taxon>
        <taxon>Euteleostomi</taxon>
        <taxon>Actinopterygii</taxon>
        <taxon>Neopterygii</taxon>
        <taxon>Teleostei</taxon>
        <taxon>Neoteleostei</taxon>
        <taxon>Acanthomorphata</taxon>
        <taxon>Eupercaria</taxon>
        <taxon>Centrarchiformes</taxon>
        <taxon>Terapontoidei</taxon>
        <taxon>Terapontidae</taxon>
        <taxon>Scortum</taxon>
    </lineage>
</organism>
<reference evidence="1" key="1">
    <citation type="submission" date="2022-04" db="EMBL/GenBank/DDBJ databases">
        <title>Jade perch genome.</title>
        <authorList>
            <person name="Chao B."/>
        </authorList>
    </citation>
    <scope>NUCLEOTIDE SEQUENCE</scope>
    <source>
        <strain evidence="1">CB-2022</strain>
    </source>
</reference>